<feature type="domain" description="Retrotransposon gag" evidence="4">
    <location>
        <begin position="272"/>
        <end position="323"/>
    </location>
</feature>
<accession>A0A8T2E6K0</accession>
<feature type="region of interest" description="Disordered" evidence="2">
    <location>
        <begin position="100"/>
        <end position="126"/>
    </location>
</feature>
<dbReference type="PANTHER" id="PTHR33067">
    <property type="entry name" value="RNA-DIRECTED DNA POLYMERASE-RELATED"/>
    <property type="match status" value="1"/>
</dbReference>
<dbReference type="Pfam" id="PF03732">
    <property type="entry name" value="Retrotrans_gag"/>
    <property type="match status" value="2"/>
</dbReference>
<feature type="domain" description="Retrotransposon gag" evidence="4">
    <location>
        <begin position="1644"/>
        <end position="1720"/>
    </location>
</feature>
<gene>
    <name evidence="5" type="ORF">ISN44_As04g006790</name>
</gene>
<dbReference type="CDD" id="cd00303">
    <property type="entry name" value="retropepsin_like"/>
    <property type="match status" value="1"/>
</dbReference>
<dbReference type="InterPro" id="IPR005162">
    <property type="entry name" value="Retrotrans_gag_dom"/>
</dbReference>
<proteinExistence type="predicted"/>
<feature type="coiled-coil region" evidence="1">
    <location>
        <begin position="726"/>
        <end position="760"/>
    </location>
</feature>
<dbReference type="InterPro" id="IPR004312">
    <property type="entry name" value="ATHILA_Orf1_C"/>
</dbReference>
<keyword evidence="6" id="KW-1185">Reference proteome</keyword>
<feature type="region of interest" description="Disordered" evidence="2">
    <location>
        <begin position="1"/>
        <end position="47"/>
    </location>
</feature>
<keyword evidence="1" id="KW-0175">Coiled coil</keyword>
<evidence type="ECO:0000256" key="1">
    <source>
        <dbReference type="SAM" id="Coils"/>
    </source>
</evidence>
<dbReference type="OrthoDB" id="1112103at2759"/>
<dbReference type="Proteomes" id="UP000694251">
    <property type="component" value="Chromosome 4"/>
</dbReference>
<name>A0A8T2E6K0_ARASU</name>
<protein>
    <submittedName>
        <fullName evidence="5">Uncharacterized protein</fullName>
    </submittedName>
</protein>
<feature type="compositionally biased region" description="Polar residues" evidence="2">
    <location>
        <begin position="100"/>
        <end position="115"/>
    </location>
</feature>
<evidence type="ECO:0000259" key="4">
    <source>
        <dbReference type="Pfam" id="PF03732"/>
    </source>
</evidence>
<organism evidence="5 6">
    <name type="scientific">Arabidopsis suecica</name>
    <name type="common">Swedish thale-cress</name>
    <name type="synonym">Cardaminopsis suecica</name>
    <dbReference type="NCBI Taxonomy" id="45249"/>
    <lineage>
        <taxon>Eukaryota</taxon>
        <taxon>Viridiplantae</taxon>
        <taxon>Streptophyta</taxon>
        <taxon>Embryophyta</taxon>
        <taxon>Tracheophyta</taxon>
        <taxon>Spermatophyta</taxon>
        <taxon>Magnoliopsida</taxon>
        <taxon>eudicotyledons</taxon>
        <taxon>Gunneridae</taxon>
        <taxon>Pentapetalae</taxon>
        <taxon>rosids</taxon>
        <taxon>malvids</taxon>
        <taxon>Brassicales</taxon>
        <taxon>Brassicaceae</taxon>
        <taxon>Camelineae</taxon>
        <taxon>Arabidopsis</taxon>
    </lineage>
</organism>
<feature type="domain" description="Arabidopsis retrotransposon Orf1 C-terminal" evidence="3">
    <location>
        <begin position="1001"/>
        <end position="1300"/>
    </location>
</feature>
<evidence type="ECO:0000259" key="3">
    <source>
        <dbReference type="Pfam" id="PF03078"/>
    </source>
</evidence>
<comment type="caution">
    <text evidence="5">The sequence shown here is derived from an EMBL/GenBank/DDBJ whole genome shotgun (WGS) entry which is preliminary data.</text>
</comment>
<dbReference type="EMBL" id="JAEFBJ010000004">
    <property type="protein sequence ID" value="KAG7619718.1"/>
    <property type="molecule type" value="Genomic_DNA"/>
</dbReference>
<evidence type="ECO:0000313" key="6">
    <source>
        <dbReference type="Proteomes" id="UP000694251"/>
    </source>
</evidence>
<reference evidence="5 6" key="1">
    <citation type="submission" date="2020-12" db="EMBL/GenBank/DDBJ databases">
        <title>Concerted genomic and epigenomic changes stabilize Arabidopsis allopolyploids.</title>
        <authorList>
            <person name="Chen Z."/>
        </authorList>
    </citation>
    <scope>NUCLEOTIDE SEQUENCE [LARGE SCALE GENOMIC DNA]</scope>
    <source>
        <strain evidence="5">As9502</strain>
        <tissue evidence="5">Leaf</tissue>
    </source>
</reference>
<evidence type="ECO:0000313" key="5">
    <source>
        <dbReference type="EMBL" id="KAG7619718.1"/>
    </source>
</evidence>
<evidence type="ECO:0000256" key="2">
    <source>
        <dbReference type="SAM" id="MobiDB-lite"/>
    </source>
</evidence>
<dbReference type="PANTHER" id="PTHR33067:SF31">
    <property type="entry name" value="RNA-DIRECTED DNA POLYMERASE"/>
    <property type="match status" value="1"/>
</dbReference>
<dbReference type="Pfam" id="PF03078">
    <property type="entry name" value="ATHILA"/>
    <property type="match status" value="1"/>
</dbReference>
<sequence length="2239" mass="253502">MGRMAPKSLDLGVEYGAGCTRPGGRTYHTRPPGRLEDITTSPHHSTPMSSVFISSPDHHSITSLDPEVECLHLHRQTTTRSRYSSLKSSISITTTRLQTRWQASESSLSRTQPDTRAQGRKEDSSYSLDLPLDHLGRLHLCCMRTQSTGNQNLLFNDNIDRIARELRERRNTVNLVPQQPLEMADEQNLQNGPANIGAGDAPRDHRQRKGIAPPAIQNNNFEIKSGLISMIQGNKFHGLPMEDPLDHLDEFERLCNLTKINGVSEDAFKLRLTARLRNEISGFSQKTGESFCEAWERFKGYTNQCPHHGFTKASLLSTLSRGVLPRIRMLLDTASNGNFQNKDVEEGGDWLRTLLNQMPEKHVHFLVDDEQFQVQDGEGNQLEEVSYINNNQCGYKGYNNFKTNNPNLSYRTTNVANPQDQVYPPQQQQGQNKPFVPYNQGFVPKQQFQGNYQPLPPPGFATHQNQGPAAPDTEMKQMDFLGSRYRIPRSMQLLTPSPSARTESFQLDLSLISSLVQDGEASTQVIVSVVEFNHSAGSRHLIQSTSEEKATIIERMVKRFKPTPLPSRALPWTFMKAWMERYKSVAAKQLDENEAVMPLMEVLNLIPDPHKDMRNLILERIKMSSRKPLCMLKDLPVVINGVEVPTDFVVLDMEVEHKDPLILGRPFLASVGAVIDVREGKISLNLGKHIKLQFDINRTPQGLTQDGKTSGNNRVISEEGYETERVKELKKRSDKQDETIEKLAHTVEELRSKLNQLQKEAQPKGGIDTIPRKKFTSRWSEEIDYPPEEKEAYFEERKIEYSVADLSRENAEYDDDIREDYADPLYKRLRFSTTDSITRITAPLTTLDLRHQFAFNTSRSKSLGHSSHHLSTTTTTRPLHTTVFSSSASSTLLDPQSPSSSSFHHSIASTNCLQSLDFFSHHLITNPCLYTRHSLLDRLLSPRTLLDLAVRFVMSNYSGESSMDPDYNVDEAKSWCARPRKQHVYQSFRDEFERSAARRNQRRAEIARGKRAMSSRYELIDEDIETEYEPESWRKETKLLNKPDEVTVEEYIRFFEMNDFWGTRYPCYETLVQLGLLEDVQHLFEKCHLETLISYPYAAYKEETIEFLSTLQRYQLSIKKLEELFGFPSGKGTKPRFDREELKDLWATIGNNLPLNSARSKSNQIRNPVIHYFQRSVANVFYSRESTGTVSNKDMEMIDSTLTGILRRTKGKNVLRGDLNNAPPVMPLLIHLCGYRKWALTNGKKKVRGALCVGGVVTPILEACGVPLKEPGLALRMMNLDHLRICEFLEFDMAGDFHRYSPPTEEISHTEGARTEDVDETDEIDEAEFDTTSCRSGARNRISYSPSASGLSSFWRTRSAAPLPLQQFCRDSSLMTCLRGDMTRPSQVSAGLSLESRRFGMSLRGIHHSSLVNLGGRGGPHSLDLAAGADHFCSLVVYSTAVLATAEGERSSILRVVLAATELMRSSTHLLKLIQNKAVRLWPGSNHKQPLTSNYVHSSTGEVERVSFAINFDFEAIVGRWPHIDGPCGVEWRCMPRQIRSTKQKELINLGKLERTNRKTQKLAMADRVIRADAEEVLRDEDGQAYNEAGQRLDDHGLILPDDVDENQARLNAQIAARDTAGLAVDRHNRGVDRHHRDFLAEKLKACSLKSWRSIKIAFLNNLYDDAKSEELRNKLSTFTQGPAKAFKAAWVRFKEYQRDCPHHGFSEVQLLGTFFRGVDWRYQMALDAASNGNFNTRYPGNQMAEVNAKLDSVHNLLTGKKHVHFAAEEETIEHEPESKEGVFYIDGQGYRKFGLPQGNFTYQAPPPPFVEIRMELMLEQILKSQTKLVVEFNGKFDAVYIDLNGKIDNLSSHLKKLDVQVAQTAQSIKRQEGFLPGNPDANPRKSCNAILIRERDDVWEELDTEDELELAVAKMVSTDTVQCRSTPYGTLFSETTQYDGVLESVYTPPVPYPRKRRSKQDIHAANSDEAKLLTRDISAIMLPNAKKEKAQRVDMAEYIRTITPGQTTEKLPDPGSFVLDCSISTSRFSRSLCDLGSSINLMPKSVAERLGMTHYMPTRITLLFADRSKRIPEGILEDVPVKVGNSIIPSDFVVLDYEKEPKDPLILGRAFLATAGARFNVKRVRISLKVTRRASIDTPLSVDRHLQLPQPDPFTHRLGRRGGSSNPPPFHPHHELRQVKLLTQNKRLVGGNPLQVRVNPTNGKPRWQTNRLEDILVSNSTTKARANLTALPFTSSNG</sequence>